<accession>A0A087TAF0</accession>
<name>A0A087TAF0_STEMI</name>
<feature type="non-terminal residue" evidence="1">
    <location>
        <position position="33"/>
    </location>
</feature>
<gene>
    <name evidence="1" type="ORF">X975_15059</name>
</gene>
<evidence type="ECO:0000313" key="2">
    <source>
        <dbReference type="Proteomes" id="UP000054359"/>
    </source>
</evidence>
<proteinExistence type="predicted"/>
<sequence length="33" mass="3821">MQLDAQKNLITLFCSNSLKKLRKSHSARIFRTA</sequence>
<organism evidence="1 2">
    <name type="scientific">Stegodyphus mimosarum</name>
    <name type="common">African social velvet spider</name>
    <dbReference type="NCBI Taxonomy" id="407821"/>
    <lineage>
        <taxon>Eukaryota</taxon>
        <taxon>Metazoa</taxon>
        <taxon>Ecdysozoa</taxon>
        <taxon>Arthropoda</taxon>
        <taxon>Chelicerata</taxon>
        <taxon>Arachnida</taxon>
        <taxon>Araneae</taxon>
        <taxon>Araneomorphae</taxon>
        <taxon>Entelegynae</taxon>
        <taxon>Eresoidea</taxon>
        <taxon>Eresidae</taxon>
        <taxon>Stegodyphus</taxon>
    </lineage>
</organism>
<keyword evidence="2" id="KW-1185">Reference proteome</keyword>
<reference evidence="1 2" key="1">
    <citation type="submission" date="2013-11" db="EMBL/GenBank/DDBJ databases">
        <title>Genome sequencing of Stegodyphus mimosarum.</title>
        <authorList>
            <person name="Bechsgaard J."/>
        </authorList>
    </citation>
    <scope>NUCLEOTIDE SEQUENCE [LARGE SCALE GENOMIC DNA]</scope>
</reference>
<evidence type="ECO:0000313" key="1">
    <source>
        <dbReference type="EMBL" id="KFM62089.1"/>
    </source>
</evidence>
<dbReference type="EMBL" id="KK114286">
    <property type="protein sequence ID" value="KFM62089.1"/>
    <property type="molecule type" value="Genomic_DNA"/>
</dbReference>
<dbReference type="AlphaFoldDB" id="A0A087TAF0"/>
<protein>
    <submittedName>
        <fullName evidence="1">Uncharacterized protein</fullName>
    </submittedName>
</protein>
<dbReference type="Proteomes" id="UP000054359">
    <property type="component" value="Unassembled WGS sequence"/>
</dbReference>